<comment type="caution">
    <text evidence="2">The sequence shown here is derived from an EMBL/GenBank/DDBJ whole genome shotgun (WGS) entry which is preliminary data.</text>
</comment>
<dbReference type="SUPFAM" id="SSF53474">
    <property type="entry name" value="alpha/beta-Hydrolases"/>
    <property type="match status" value="1"/>
</dbReference>
<dbReference type="Gene3D" id="3.40.50.1820">
    <property type="entry name" value="alpha/beta hydrolase"/>
    <property type="match status" value="1"/>
</dbReference>
<dbReference type="AlphaFoldDB" id="A0A139PVT8"/>
<evidence type="ECO:0008006" key="4">
    <source>
        <dbReference type="Google" id="ProtNLM"/>
    </source>
</evidence>
<feature type="transmembrane region" description="Helical" evidence="1">
    <location>
        <begin position="352"/>
        <end position="377"/>
    </location>
</feature>
<sequence>MIKETRLLVYLTSIVFNTEIMRYGSVVFDDKVIKKLSSIDENASWVNGLQAVAYETEGEDTIYIVVRGADVGIGKKLFRKTGADARFIPKVNDEDSFKTIFQDWIYSSTLGSMGLVHLYQYDSLQTFYHSLRKEYPHKRFVVSGVSLGGLLAQRLYIFEDGIERCLTFSATSPWWTFNRRSQEILKESNFLKNDDNLINFYSTHDPFRFLPLFKRHLGQQKNVLLQPFQSRSNFFATVIERMYWAHIPNYYTYTDTGKVRQKKDRSKIQKWNNWLNSKASYSKLVNIAVLVMSVLLTLVLALVVPILNTYEVLSPIYTLEASFGIFFSLVGGFLFFCFFIPTLVVKTNWKYLMFLMNLAMIWFAPFWVLLLTLSIIFESISNKEENSNKRIGRVE</sequence>
<protein>
    <recommendedName>
        <fullName evidence="4">Alpha/beta hydrolase</fullName>
    </recommendedName>
</protein>
<dbReference type="EMBL" id="LQNZ01000115">
    <property type="protein sequence ID" value="KXT94418.1"/>
    <property type="molecule type" value="Genomic_DNA"/>
</dbReference>
<dbReference type="RefSeq" id="WP_061428164.1">
    <property type="nucleotide sequence ID" value="NZ_KQ970236.1"/>
</dbReference>
<evidence type="ECO:0000313" key="3">
    <source>
        <dbReference type="Proteomes" id="UP000072363"/>
    </source>
</evidence>
<proteinExistence type="predicted"/>
<reference evidence="2 3" key="1">
    <citation type="submission" date="2016-01" db="EMBL/GenBank/DDBJ databases">
        <title>Highly variable Streptococcus oralis are common among viridans streptococci isolated from primates.</title>
        <authorList>
            <person name="Denapaite D."/>
            <person name="Rieger M."/>
            <person name="Koendgen S."/>
            <person name="Brueckner R."/>
            <person name="Ochigava I."/>
            <person name="Kappeler P."/>
            <person name="Maetz-Rensing K."/>
            <person name="Leendertz F."/>
            <person name="Hakenbeck R."/>
        </authorList>
    </citation>
    <scope>NUCLEOTIDE SEQUENCE [LARGE SCALE GENOMIC DNA]</scope>
    <source>
        <strain evidence="2 3">DD27</strain>
    </source>
</reference>
<keyword evidence="1" id="KW-0472">Membrane</keyword>
<dbReference type="Proteomes" id="UP000072363">
    <property type="component" value="Unassembled WGS sequence"/>
</dbReference>
<organism evidence="2 3">
    <name type="scientific">Streptococcus oralis</name>
    <dbReference type="NCBI Taxonomy" id="1303"/>
    <lineage>
        <taxon>Bacteria</taxon>
        <taxon>Bacillati</taxon>
        <taxon>Bacillota</taxon>
        <taxon>Bacilli</taxon>
        <taxon>Lactobacillales</taxon>
        <taxon>Streptococcaceae</taxon>
        <taxon>Streptococcus</taxon>
    </lineage>
</organism>
<dbReference type="PATRIC" id="fig|1303.82.peg.1364"/>
<dbReference type="InterPro" id="IPR029058">
    <property type="entry name" value="AB_hydrolase_fold"/>
</dbReference>
<evidence type="ECO:0000313" key="2">
    <source>
        <dbReference type="EMBL" id="KXT94418.1"/>
    </source>
</evidence>
<name>A0A139PVT8_STROR</name>
<keyword evidence="1" id="KW-0812">Transmembrane</keyword>
<gene>
    <name evidence="2" type="ORF">SORDD27_01271</name>
</gene>
<feature type="transmembrane region" description="Helical" evidence="1">
    <location>
        <begin position="324"/>
        <end position="345"/>
    </location>
</feature>
<evidence type="ECO:0000256" key="1">
    <source>
        <dbReference type="SAM" id="Phobius"/>
    </source>
</evidence>
<accession>A0A139PVT8</accession>
<keyword evidence="1" id="KW-1133">Transmembrane helix</keyword>
<feature type="transmembrane region" description="Helical" evidence="1">
    <location>
        <begin position="284"/>
        <end position="304"/>
    </location>
</feature>